<feature type="domain" description="Gamma tubulin complex component protein N-terminal" evidence="9">
    <location>
        <begin position="231"/>
        <end position="539"/>
    </location>
</feature>
<proteinExistence type="inferred from homology"/>
<dbReference type="GO" id="GO:0007020">
    <property type="term" value="P:microtubule nucleation"/>
    <property type="evidence" value="ECO:0007669"/>
    <property type="project" value="InterPro"/>
</dbReference>
<dbReference type="GO" id="GO:0000930">
    <property type="term" value="C:gamma-tubulin complex"/>
    <property type="evidence" value="ECO:0007669"/>
    <property type="project" value="TreeGrafter"/>
</dbReference>
<keyword evidence="3 5" id="KW-0493">Microtubule</keyword>
<dbReference type="InterPro" id="IPR059169">
    <property type="entry name" value="GCP5_N_ext"/>
</dbReference>
<dbReference type="InterPro" id="IPR040457">
    <property type="entry name" value="GCP_C"/>
</dbReference>
<dbReference type="EMBL" id="JANBVN010000065">
    <property type="protein sequence ID" value="KAJ9151440.1"/>
    <property type="molecule type" value="Genomic_DNA"/>
</dbReference>
<evidence type="ECO:0000256" key="1">
    <source>
        <dbReference type="ARBA" id="ARBA00010337"/>
    </source>
</evidence>
<feature type="compositionally biased region" description="Acidic residues" evidence="6">
    <location>
        <begin position="154"/>
        <end position="163"/>
    </location>
</feature>
<evidence type="ECO:0000256" key="5">
    <source>
        <dbReference type="RuleBase" id="RU363050"/>
    </source>
</evidence>
<dbReference type="GO" id="GO:0051225">
    <property type="term" value="P:spindle assembly"/>
    <property type="evidence" value="ECO:0007669"/>
    <property type="project" value="TreeGrafter"/>
</dbReference>
<dbReference type="GO" id="GO:0051321">
    <property type="term" value="P:meiotic cell cycle"/>
    <property type="evidence" value="ECO:0007669"/>
    <property type="project" value="TreeGrafter"/>
</dbReference>
<dbReference type="Pfam" id="PF04130">
    <property type="entry name" value="GCP_C_terminal"/>
    <property type="match status" value="1"/>
</dbReference>
<evidence type="ECO:0000259" key="9">
    <source>
        <dbReference type="Pfam" id="PF17681"/>
    </source>
</evidence>
<dbReference type="CDD" id="cd22572">
    <property type="entry name" value="GCP5_NTD"/>
    <property type="match status" value="1"/>
</dbReference>
<evidence type="ECO:0000256" key="4">
    <source>
        <dbReference type="ARBA" id="ARBA00023212"/>
    </source>
</evidence>
<dbReference type="InterPro" id="IPR041470">
    <property type="entry name" value="GCP_N"/>
</dbReference>
<feature type="compositionally biased region" description="Basic and acidic residues" evidence="6">
    <location>
        <begin position="792"/>
        <end position="805"/>
    </location>
</feature>
<dbReference type="GO" id="GO:0000922">
    <property type="term" value="C:spindle pole"/>
    <property type="evidence" value="ECO:0007669"/>
    <property type="project" value="InterPro"/>
</dbReference>
<feature type="domain" description="Gamma tubulin complex component C-terminal" evidence="7">
    <location>
        <begin position="545"/>
        <end position="850"/>
    </location>
</feature>
<dbReference type="GO" id="GO:0043015">
    <property type="term" value="F:gamma-tubulin binding"/>
    <property type="evidence" value="ECO:0007669"/>
    <property type="project" value="InterPro"/>
</dbReference>
<dbReference type="Pfam" id="PF17681">
    <property type="entry name" value="GCP_N_terminal"/>
    <property type="match status" value="1"/>
</dbReference>
<evidence type="ECO:0000259" key="7">
    <source>
        <dbReference type="Pfam" id="PF04130"/>
    </source>
</evidence>
<evidence type="ECO:0000313" key="10">
    <source>
        <dbReference type="EMBL" id="KAJ9151440.1"/>
    </source>
</evidence>
<comment type="caution">
    <text evidence="10">The sequence shown here is derived from an EMBL/GenBank/DDBJ whole genome shotgun (WGS) entry which is preliminary data.</text>
</comment>
<protein>
    <recommendedName>
        <fullName evidence="5">Spindle pole body component</fullName>
    </recommendedName>
</protein>
<evidence type="ECO:0000259" key="8">
    <source>
        <dbReference type="Pfam" id="PF14609"/>
    </source>
</evidence>
<dbReference type="GO" id="GO:0031122">
    <property type="term" value="P:cytoplasmic microtubule organization"/>
    <property type="evidence" value="ECO:0007669"/>
    <property type="project" value="TreeGrafter"/>
</dbReference>
<comment type="similarity">
    <text evidence="1 5">Belongs to the TUBGCP family.</text>
</comment>
<comment type="subcellular location">
    <subcellularLocation>
        <location evidence="5">Cytoplasm</location>
        <location evidence="5">Cytoskeleton</location>
        <location evidence="5">Microtubule organizing center</location>
    </subcellularLocation>
</comment>
<dbReference type="GO" id="GO:0005874">
    <property type="term" value="C:microtubule"/>
    <property type="evidence" value="ECO:0007669"/>
    <property type="project" value="UniProtKB-KW"/>
</dbReference>
<dbReference type="GO" id="GO:0000278">
    <property type="term" value="P:mitotic cell cycle"/>
    <property type="evidence" value="ECO:0007669"/>
    <property type="project" value="TreeGrafter"/>
</dbReference>
<sequence length="881" mass="98551">MAYLAEITSLTDELITLITSVSQSDPKFNVYRETSLRSLRHHSNLRTNQFDVQDQLDGWEERFRVQGREGLADALRARLQALEAQSDKWTPDILNFLLQLADQPAQKTELIDLELLKEPDAEPGRHMTWEEIAEEDGWGQDRAIWRSIDYGDSSDDGNLEDVTSEASGESVSTALSSTDKYMRTPEDLITEQHGGDELQKVVDSQAWRYIQPPLGHNGRPKKTPVSDFQVFREVLFMLGGHPTSMFDQDCNLVPKCQLSNVTWDTFKALITTYAELGRTLKPLRVFASVKEQMPLLQVFQDAISKQLLLFDRRLSDIQTRYIAPEQDVVVSLAGNLDELRDSFSTFSVLSSIVLQLEQQRRAYPFRYLELLFEAAGIAQAGGDGIAYTSLGTIFFDCFQVYLRPIRLWMEDGKLVKGDKTFFISQSSTDVPLKDIWNGQFQLRQTQHGVLHAPNFLHPATKRIFTTGKSVNVLKQLGRYESTKKQWTSKEPPLDFATVCSSSSELGLAPFAELFNEAFNLWIQSKHHATSATLRQVLFESCNLSKTLDSLQHIYFGADLSALDSFTAPLFGHLDALSPSWRDRFTLTELAQEAFSRHADPDRLSAHVVVVDPDPRGGGTIAARASVRAGLTAIRLTYSLNWPVQIVLSEASIEGYQRVFTFLLQLRRATSALQSQWAGRAAGIRNDDHGFYRLVGAKLLWFCNTLSTYLTSLVLAPGVAAVNEALRGAVDVDRMIEVHSAFARDMVEECCLGARLGPLRECVLDVLDLVLKLEGARRAEVVGLCGDGSPGRSRQEKGRDDGKVGDSDAEEDMVHSSVYEAERNYGETLKAIDDEFEKHLRFLSGGLRGVARATRSPAAGKWDILAQMLEVGINDGSRVVTY</sequence>
<dbReference type="Pfam" id="PF14609">
    <property type="entry name" value="GCP5-Mod21_N"/>
    <property type="match status" value="1"/>
</dbReference>
<feature type="region of interest" description="Disordered" evidence="6">
    <location>
        <begin position="154"/>
        <end position="177"/>
    </location>
</feature>
<reference evidence="10" key="1">
    <citation type="submission" date="2022-07" db="EMBL/GenBank/DDBJ databases">
        <title>Fungi with potential for degradation of polypropylene.</title>
        <authorList>
            <person name="Gostincar C."/>
        </authorList>
    </citation>
    <scope>NUCLEOTIDE SEQUENCE</scope>
    <source>
        <strain evidence="10">EXF-13287</strain>
    </source>
</reference>
<dbReference type="PANTHER" id="PTHR19302:SF33">
    <property type="entry name" value="GAMMA-TUBULIN COMPLEX COMPONENT 5"/>
    <property type="match status" value="1"/>
</dbReference>
<keyword evidence="4 5" id="KW-0206">Cytoskeleton</keyword>
<organism evidence="10 11">
    <name type="scientific">Coniochaeta hoffmannii</name>
    <dbReference type="NCBI Taxonomy" id="91930"/>
    <lineage>
        <taxon>Eukaryota</taxon>
        <taxon>Fungi</taxon>
        <taxon>Dikarya</taxon>
        <taxon>Ascomycota</taxon>
        <taxon>Pezizomycotina</taxon>
        <taxon>Sordariomycetes</taxon>
        <taxon>Sordariomycetidae</taxon>
        <taxon>Coniochaetales</taxon>
        <taxon>Coniochaetaceae</taxon>
        <taxon>Coniochaeta</taxon>
    </lineage>
</organism>
<evidence type="ECO:0000256" key="6">
    <source>
        <dbReference type="SAM" id="MobiDB-lite"/>
    </source>
</evidence>
<evidence type="ECO:0000256" key="3">
    <source>
        <dbReference type="ARBA" id="ARBA00022701"/>
    </source>
</evidence>
<dbReference type="PANTHER" id="PTHR19302">
    <property type="entry name" value="GAMMA TUBULIN COMPLEX PROTEIN"/>
    <property type="match status" value="1"/>
</dbReference>
<keyword evidence="2 5" id="KW-0963">Cytoplasm</keyword>
<keyword evidence="11" id="KW-1185">Reference proteome</keyword>
<accession>A0AA38RVK1</accession>
<dbReference type="GO" id="GO:0051011">
    <property type="term" value="F:microtubule minus-end binding"/>
    <property type="evidence" value="ECO:0007669"/>
    <property type="project" value="TreeGrafter"/>
</dbReference>
<gene>
    <name evidence="10" type="ORF">NKR19_g4972</name>
</gene>
<dbReference type="InterPro" id="IPR032797">
    <property type="entry name" value="Mod21_N"/>
</dbReference>
<dbReference type="AlphaFoldDB" id="A0AA38RVK1"/>
<feature type="compositionally biased region" description="Polar residues" evidence="6">
    <location>
        <begin position="164"/>
        <end position="177"/>
    </location>
</feature>
<evidence type="ECO:0000313" key="11">
    <source>
        <dbReference type="Proteomes" id="UP001174691"/>
    </source>
</evidence>
<dbReference type="GO" id="GO:0005816">
    <property type="term" value="C:spindle pole body"/>
    <property type="evidence" value="ECO:0007669"/>
    <property type="project" value="UniProtKB-ARBA"/>
</dbReference>
<evidence type="ECO:0000256" key="2">
    <source>
        <dbReference type="ARBA" id="ARBA00022490"/>
    </source>
</evidence>
<name>A0AA38RVK1_9PEZI</name>
<dbReference type="InterPro" id="IPR042241">
    <property type="entry name" value="GCP_C_sf"/>
</dbReference>
<dbReference type="Gene3D" id="1.20.120.1900">
    <property type="entry name" value="Gamma-tubulin complex, C-terminal domain"/>
    <property type="match status" value="1"/>
</dbReference>
<feature type="domain" description="Gamma-Tubulin ring complex non-core subunit mod21 N-terminal" evidence="8">
    <location>
        <begin position="65"/>
        <end position="156"/>
    </location>
</feature>
<dbReference type="InterPro" id="IPR007259">
    <property type="entry name" value="GCP"/>
</dbReference>
<dbReference type="Proteomes" id="UP001174691">
    <property type="component" value="Unassembled WGS sequence"/>
</dbReference>
<feature type="region of interest" description="Disordered" evidence="6">
    <location>
        <begin position="787"/>
        <end position="812"/>
    </location>
</feature>